<dbReference type="AlphaFoldDB" id="A0A1I6UB88"/>
<evidence type="ECO:0000313" key="2">
    <source>
        <dbReference type="Proteomes" id="UP000198660"/>
    </source>
</evidence>
<evidence type="ECO:0000313" key="1">
    <source>
        <dbReference type="EMBL" id="SFS98638.1"/>
    </source>
</evidence>
<protein>
    <submittedName>
        <fullName evidence="1">Uncharacterized protein</fullName>
    </submittedName>
</protein>
<dbReference type="Proteomes" id="UP000198660">
    <property type="component" value="Unassembled WGS sequence"/>
</dbReference>
<sequence length="167" mass="19951">MRDIIKEVIELERDIHRLHEQMYAFSLIREDGSEEEYAKIEGEAEANYEQIFAYHQRVREIGKQLTLEEMVELILNHSFQLDYYPTLDADQSFQRGVLNYCLKADGFYELFTQKEHTTPEEVSGKIEKVYHSSMLKVFNINPKRGNFYKNWFGPEYHLVIQYRPTLS</sequence>
<gene>
    <name evidence="1" type="ORF">SAMN05444972_11512</name>
</gene>
<dbReference type="EMBL" id="FPAA01000015">
    <property type="protein sequence ID" value="SFS98638.1"/>
    <property type="molecule type" value="Genomic_DNA"/>
</dbReference>
<organism evidence="1 2">
    <name type="scientific">Marininema halotolerans</name>
    <dbReference type="NCBI Taxonomy" id="1155944"/>
    <lineage>
        <taxon>Bacteria</taxon>
        <taxon>Bacillati</taxon>
        <taxon>Bacillota</taxon>
        <taxon>Bacilli</taxon>
        <taxon>Bacillales</taxon>
        <taxon>Thermoactinomycetaceae</taxon>
        <taxon>Marininema</taxon>
    </lineage>
</organism>
<dbReference type="RefSeq" id="WP_091839147.1">
    <property type="nucleotide sequence ID" value="NZ_FPAA01000015.1"/>
</dbReference>
<name>A0A1I6UB88_9BACL</name>
<accession>A0A1I6UB88</accession>
<proteinExistence type="predicted"/>
<keyword evidence="2" id="KW-1185">Reference proteome</keyword>
<reference evidence="2" key="1">
    <citation type="submission" date="2016-10" db="EMBL/GenBank/DDBJ databases">
        <authorList>
            <person name="Varghese N."/>
            <person name="Submissions S."/>
        </authorList>
    </citation>
    <scope>NUCLEOTIDE SEQUENCE [LARGE SCALE GENOMIC DNA]</scope>
    <source>
        <strain evidence="2">DSM 45789</strain>
    </source>
</reference>